<feature type="active site" description="Acyl-thioester intermediate" evidence="2">
    <location>
        <position position="178"/>
    </location>
</feature>
<feature type="region of interest" description="Disordered" evidence="3">
    <location>
        <begin position="203"/>
        <end position="223"/>
    </location>
</feature>
<keyword evidence="4" id="KW-0472">Membrane</keyword>
<dbReference type="AlphaFoldDB" id="A0A2T2WUF2"/>
<keyword evidence="4" id="KW-1133">Transmembrane helix</keyword>
<dbReference type="NCBIfam" id="TIGR01076">
    <property type="entry name" value="sortase_fam"/>
    <property type="match status" value="1"/>
</dbReference>
<dbReference type="EMBL" id="PXYT01000048">
    <property type="protein sequence ID" value="PSR25864.1"/>
    <property type="molecule type" value="Genomic_DNA"/>
</dbReference>
<keyword evidence="4" id="KW-0812">Transmembrane</keyword>
<gene>
    <name evidence="5" type="ORF">C7B43_15835</name>
</gene>
<evidence type="ECO:0000256" key="1">
    <source>
        <dbReference type="ARBA" id="ARBA00022801"/>
    </source>
</evidence>
<proteinExistence type="predicted"/>
<reference evidence="5 6" key="1">
    <citation type="journal article" date="2014" name="BMC Genomics">
        <title>Comparison of environmental and isolate Sulfobacillus genomes reveals diverse carbon, sulfur, nitrogen, and hydrogen metabolisms.</title>
        <authorList>
            <person name="Justice N.B."/>
            <person name="Norman A."/>
            <person name="Brown C.T."/>
            <person name="Singh A."/>
            <person name="Thomas B.C."/>
            <person name="Banfield J.F."/>
        </authorList>
    </citation>
    <scope>NUCLEOTIDE SEQUENCE [LARGE SCALE GENOMIC DNA]</scope>
    <source>
        <strain evidence="5">AMDSBA1</strain>
    </source>
</reference>
<evidence type="ECO:0000256" key="4">
    <source>
        <dbReference type="SAM" id="Phobius"/>
    </source>
</evidence>
<organism evidence="5 6">
    <name type="scientific">Sulfobacillus benefaciens</name>
    <dbReference type="NCBI Taxonomy" id="453960"/>
    <lineage>
        <taxon>Bacteria</taxon>
        <taxon>Bacillati</taxon>
        <taxon>Bacillota</taxon>
        <taxon>Clostridia</taxon>
        <taxon>Eubacteriales</taxon>
        <taxon>Clostridiales Family XVII. Incertae Sedis</taxon>
        <taxon>Sulfobacillus</taxon>
    </lineage>
</organism>
<feature type="compositionally biased region" description="Basic and acidic residues" evidence="3">
    <location>
        <begin position="210"/>
        <end position="223"/>
    </location>
</feature>
<evidence type="ECO:0000313" key="6">
    <source>
        <dbReference type="Proteomes" id="UP000242699"/>
    </source>
</evidence>
<sequence length="223" mass="24281">MRRWIRKLFIIGLIGIPSLIIALGVGVTAVFGWSFLQQTLLLADSVLVPYKPAHIGYRKLPGFWPTLPEPGTKLGTIVIPAVNIKAPVVQGTTWDILKLGVGHYAGSPLPGQGGNVVFSGHRDTVFTNLKHVKVGDTVTFDSPYGPFVYRVTSIKIVPKTDPNIVVPSKSPELTLTSCYPFVYIGFAPDRFIVRATPVSEPSVTAGTRYRASERGRDNVKKSP</sequence>
<evidence type="ECO:0000256" key="2">
    <source>
        <dbReference type="PIRSR" id="PIRSR605754-1"/>
    </source>
</evidence>
<dbReference type="SUPFAM" id="SSF63817">
    <property type="entry name" value="Sortase"/>
    <property type="match status" value="1"/>
</dbReference>
<feature type="transmembrane region" description="Helical" evidence="4">
    <location>
        <begin position="9"/>
        <end position="36"/>
    </location>
</feature>
<keyword evidence="1" id="KW-0378">Hydrolase</keyword>
<dbReference type="InterPro" id="IPR041999">
    <property type="entry name" value="Sortase_D_1"/>
</dbReference>
<protein>
    <submittedName>
        <fullName evidence="5">Class D sortase</fullName>
    </submittedName>
</protein>
<accession>A0A2T2WUF2</accession>
<comment type="caution">
    <text evidence="5">The sequence shown here is derived from an EMBL/GenBank/DDBJ whole genome shotgun (WGS) entry which is preliminary data.</text>
</comment>
<evidence type="ECO:0000313" key="5">
    <source>
        <dbReference type="EMBL" id="PSR25864.1"/>
    </source>
</evidence>
<dbReference type="GO" id="GO:0016787">
    <property type="term" value="F:hydrolase activity"/>
    <property type="evidence" value="ECO:0007669"/>
    <property type="project" value="UniProtKB-KW"/>
</dbReference>
<dbReference type="InterPro" id="IPR023365">
    <property type="entry name" value="Sortase_dom-sf"/>
</dbReference>
<dbReference type="InterPro" id="IPR005754">
    <property type="entry name" value="Sortase"/>
</dbReference>
<dbReference type="Proteomes" id="UP000242699">
    <property type="component" value="Unassembled WGS sequence"/>
</dbReference>
<feature type="active site" description="Proton donor/acceptor" evidence="2">
    <location>
        <position position="121"/>
    </location>
</feature>
<dbReference type="CDD" id="cd05828">
    <property type="entry name" value="Sortase_D_1"/>
    <property type="match status" value="1"/>
</dbReference>
<dbReference type="Pfam" id="PF04203">
    <property type="entry name" value="Sortase"/>
    <property type="match status" value="1"/>
</dbReference>
<evidence type="ECO:0000256" key="3">
    <source>
        <dbReference type="SAM" id="MobiDB-lite"/>
    </source>
</evidence>
<dbReference type="Gene3D" id="2.40.260.10">
    <property type="entry name" value="Sortase"/>
    <property type="match status" value="1"/>
</dbReference>
<name>A0A2T2WUF2_9FIRM</name>